<protein>
    <submittedName>
        <fullName evidence="3">Lysophospholipid acyltransferase family protein</fullName>
    </submittedName>
</protein>
<dbReference type="EMBL" id="JAPFQP010000004">
    <property type="protein sequence ID" value="MCX2720488.1"/>
    <property type="molecule type" value="Genomic_DNA"/>
</dbReference>
<keyword evidence="3" id="KW-0012">Acyltransferase</keyword>
<sequence length="444" mass="51675">MLYRVFKWLFYLTVKGYFRSIYIKGKENIPASGPVIFVANHNSAFMDPILLAVHINRPIYFLARGESFTSKLVSTIFGWLHMIPIYKPEITPDEVYKNKAIFQKCFDHLGRGKTIMIFPEGISETVRKLRPIKTGTARIALGAEEQHQFGLGVQIVPIGINYSNPHYFRSDVFVEVGSSIGLDQYREGYNADPVGAVLELTNLIKDRLEQLIVMVEDQSIDQLVKDIERLYRSTLREEMPEEHKASQDFYLSQEIVKAVVFNRQNRPKKSFKFERRIRQYFRALDKLKISDSKFRDPGSNNPSPWRIPYFIFGLPIFVYGFLVNILPYMTVGLLSRRVSVRADFIGSMKLAFGMFVFLIFYVLQVLIFATLTNWAWGIVFALSLYPGGLFAVNYLNQWYRFKAYLNYLRLKAKRKEPIGRLQRLRDELLNELDVGRHSYLESLD</sequence>
<keyword evidence="1" id="KW-0812">Transmembrane</keyword>
<evidence type="ECO:0000313" key="4">
    <source>
        <dbReference type="Proteomes" id="UP001207116"/>
    </source>
</evidence>
<proteinExistence type="predicted"/>
<organism evidence="3 4">
    <name type="scientific">Lentiprolixibacter aurantiacus</name>
    <dbReference type="NCBI Taxonomy" id="2993939"/>
    <lineage>
        <taxon>Bacteria</taxon>
        <taxon>Pseudomonadati</taxon>
        <taxon>Bacteroidota</taxon>
        <taxon>Flavobacteriia</taxon>
        <taxon>Flavobacteriales</taxon>
        <taxon>Flavobacteriaceae</taxon>
        <taxon>Lentiprolixibacter</taxon>
    </lineage>
</organism>
<keyword evidence="3" id="KW-0808">Transferase</keyword>
<dbReference type="PANTHER" id="PTHR31605">
    <property type="entry name" value="GLYCEROL-3-PHOSPHATE O-ACYLTRANSFERASE 1"/>
    <property type="match status" value="1"/>
</dbReference>
<evidence type="ECO:0000313" key="3">
    <source>
        <dbReference type="EMBL" id="MCX2720488.1"/>
    </source>
</evidence>
<evidence type="ECO:0000259" key="2">
    <source>
        <dbReference type="SMART" id="SM00563"/>
    </source>
</evidence>
<dbReference type="GO" id="GO:0008654">
    <property type="term" value="P:phospholipid biosynthetic process"/>
    <property type="evidence" value="ECO:0007669"/>
    <property type="project" value="TreeGrafter"/>
</dbReference>
<keyword evidence="1" id="KW-0472">Membrane</keyword>
<dbReference type="PANTHER" id="PTHR31605:SF0">
    <property type="entry name" value="GLYCEROL-3-PHOSPHATE O-ACYLTRANSFERASE 1"/>
    <property type="match status" value="1"/>
</dbReference>
<dbReference type="InterPro" id="IPR002123">
    <property type="entry name" value="Plipid/glycerol_acylTrfase"/>
</dbReference>
<accession>A0AAE3MNK1</accession>
<dbReference type="RefSeq" id="WP_266014708.1">
    <property type="nucleotide sequence ID" value="NZ_JAPFQP010000004.1"/>
</dbReference>
<dbReference type="Proteomes" id="UP001207116">
    <property type="component" value="Unassembled WGS sequence"/>
</dbReference>
<feature type="transmembrane region" description="Helical" evidence="1">
    <location>
        <begin position="309"/>
        <end position="329"/>
    </location>
</feature>
<name>A0AAE3MNK1_9FLAO</name>
<dbReference type="SUPFAM" id="SSF69593">
    <property type="entry name" value="Glycerol-3-phosphate (1)-acyltransferase"/>
    <property type="match status" value="1"/>
</dbReference>
<dbReference type="SMART" id="SM00563">
    <property type="entry name" value="PlsC"/>
    <property type="match status" value="1"/>
</dbReference>
<gene>
    <name evidence="3" type="ORF">OO016_12805</name>
</gene>
<dbReference type="GO" id="GO:0016287">
    <property type="term" value="F:glycerone-phosphate O-acyltransferase activity"/>
    <property type="evidence" value="ECO:0007669"/>
    <property type="project" value="TreeGrafter"/>
</dbReference>
<comment type="caution">
    <text evidence="3">The sequence shown here is derived from an EMBL/GenBank/DDBJ whole genome shotgun (WGS) entry which is preliminary data.</text>
</comment>
<feature type="transmembrane region" description="Helical" evidence="1">
    <location>
        <begin position="350"/>
        <end position="368"/>
    </location>
</feature>
<keyword evidence="4" id="KW-1185">Reference proteome</keyword>
<dbReference type="Pfam" id="PF01553">
    <property type="entry name" value="Acyltransferase"/>
    <property type="match status" value="1"/>
</dbReference>
<dbReference type="CDD" id="cd07992">
    <property type="entry name" value="LPLAT_AAK14816-like"/>
    <property type="match status" value="1"/>
</dbReference>
<evidence type="ECO:0000256" key="1">
    <source>
        <dbReference type="SAM" id="Phobius"/>
    </source>
</evidence>
<reference evidence="3" key="1">
    <citation type="submission" date="2022-11" db="EMBL/GenBank/DDBJ databases">
        <title>The characterization of three novel Bacteroidetes species and genomic analysis of their roles in tidal elemental geochemical cycles.</title>
        <authorList>
            <person name="Ma K.-J."/>
        </authorList>
    </citation>
    <scope>NUCLEOTIDE SEQUENCE</scope>
    <source>
        <strain evidence="3">M415</strain>
    </source>
</reference>
<feature type="domain" description="Phospholipid/glycerol acyltransferase" evidence="2">
    <location>
        <begin position="35"/>
        <end position="163"/>
    </location>
</feature>
<dbReference type="AlphaFoldDB" id="A0AAE3MNK1"/>
<keyword evidence="1" id="KW-1133">Transmembrane helix</keyword>
<dbReference type="InterPro" id="IPR052744">
    <property type="entry name" value="GPAT/DAPAT"/>
</dbReference>
<feature type="transmembrane region" description="Helical" evidence="1">
    <location>
        <begin position="374"/>
        <end position="395"/>
    </location>
</feature>
<dbReference type="GO" id="GO:0004366">
    <property type="term" value="F:glycerol-3-phosphate O-acyltransferase activity"/>
    <property type="evidence" value="ECO:0007669"/>
    <property type="project" value="TreeGrafter"/>
</dbReference>